<keyword evidence="3" id="KW-1185">Reference proteome</keyword>
<reference evidence="3" key="1">
    <citation type="submission" date="2016-10" db="EMBL/GenBank/DDBJ databases">
        <authorList>
            <person name="Varghese N."/>
        </authorList>
    </citation>
    <scope>NUCLEOTIDE SEQUENCE [LARGE SCALE GENOMIC DNA]</scope>
    <source>
        <strain evidence="3">Nsp8</strain>
    </source>
</reference>
<proteinExistence type="predicted"/>
<dbReference type="Proteomes" id="UP000183107">
    <property type="component" value="Unassembled WGS sequence"/>
</dbReference>
<name>A0A1I5CQL4_9PROT</name>
<dbReference type="AlphaFoldDB" id="A0A1I5CQL4"/>
<feature type="region of interest" description="Disordered" evidence="1">
    <location>
        <begin position="76"/>
        <end position="96"/>
    </location>
</feature>
<feature type="compositionally biased region" description="Low complexity" evidence="1">
    <location>
        <begin position="77"/>
        <end position="87"/>
    </location>
</feature>
<evidence type="ECO:0000256" key="1">
    <source>
        <dbReference type="SAM" id="MobiDB-lite"/>
    </source>
</evidence>
<gene>
    <name evidence="2" type="ORF">SAMN05216386_2101</name>
</gene>
<protein>
    <submittedName>
        <fullName evidence="2">Uncharacterized protein</fullName>
    </submittedName>
</protein>
<accession>A0A1I5CQL4</accession>
<organism evidence="2 3">
    <name type="scientific">Nitrosospira briensis</name>
    <dbReference type="NCBI Taxonomy" id="35799"/>
    <lineage>
        <taxon>Bacteria</taxon>
        <taxon>Pseudomonadati</taxon>
        <taxon>Pseudomonadota</taxon>
        <taxon>Betaproteobacteria</taxon>
        <taxon>Nitrosomonadales</taxon>
        <taxon>Nitrosomonadaceae</taxon>
        <taxon>Nitrosospira</taxon>
    </lineage>
</organism>
<evidence type="ECO:0000313" key="3">
    <source>
        <dbReference type="Proteomes" id="UP000183107"/>
    </source>
</evidence>
<sequence>MHEALLENLTLNRMRVNAHKKPMLETSSEIHQNPLIAKVPEKCRIKNMLLRKSNVRTRTERTRAGYLINISFIWRKSSSSSSPASASNLNLDMRKL</sequence>
<evidence type="ECO:0000313" key="2">
    <source>
        <dbReference type="EMBL" id="SFN89289.1"/>
    </source>
</evidence>
<dbReference type="EMBL" id="FOVJ01000004">
    <property type="protein sequence ID" value="SFN89289.1"/>
    <property type="molecule type" value="Genomic_DNA"/>
</dbReference>